<dbReference type="Proteomes" id="UP000078555">
    <property type="component" value="Unassembled WGS sequence"/>
</dbReference>
<evidence type="ECO:0000313" key="1">
    <source>
        <dbReference type="EMBL" id="SBT30789.1"/>
    </source>
</evidence>
<dbReference type="Proteomes" id="UP000078550">
    <property type="component" value="Unassembled WGS sequence"/>
</dbReference>
<evidence type="ECO:0000313" key="4">
    <source>
        <dbReference type="Proteomes" id="UP000078555"/>
    </source>
</evidence>
<dbReference type="EMBL" id="FLRD01000009">
    <property type="protein sequence ID" value="SBT30789.1"/>
    <property type="molecule type" value="Genomic_DNA"/>
</dbReference>
<name>A0A1A8YIP8_PLAOA</name>
<sequence>MTRVRHIIRQLRQSRHSMSRVFVVIRKRDTIAMIFSSVKRDHVCKKTAQSVYTHKCSSPNEEVNYLFIKTPSGSSYGCALG</sequence>
<dbReference type="EMBL" id="FLRE01000016">
    <property type="protein sequence ID" value="SBT31403.1"/>
    <property type="molecule type" value="Genomic_DNA"/>
</dbReference>
<proteinExistence type="predicted"/>
<reference evidence="3 4" key="1">
    <citation type="submission" date="2016-05" db="EMBL/GenBank/DDBJ databases">
        <authorList>
            <person name="Naeem Raeece"/>
        </authorList>
    </citation>
    <scope>NUCLEOTIDE SEQUENCE [LARGE SCALE GENOMIC DNA]</scope>
</reference>
<organism evidence="2 3">
    <name type="scientific">Plasmodium ovale wallikeri</name>
    <dbReference type="NCBI Taxonomy" id="864142"/>
    <lineage>
        <taxon>Eukaryota</taxon>
        <taxon>Sar</taxon>
        <taxon>Alveolata</taxon>
        <taxon>Apicomplexa</taxon>
        <taxon>Aconoidasida</taxon>
        <taxon>Haemosporida</taxon>
        <taxon>Plasmodiidae</taxon>
        <taxon>Plasmodium</taxon>
        <taxon>Plasmodium (Plasmodium)</taxon>
    </lineage>
</organism>
<dbReference type="AlphaFoldDB" id="A0A1A8YIP8"/>
<accession>A0A1A8YIP8</accession>
<evidence type="ECO:0000313" key="2">
    <source>
        <dbReference type="EMBL" id="SBT31403.1"/>
    </source>
</evidence>
<protein>
    <submittedName>
        <fullName evidence="2">Uncharacterized protein</fullName>
    </submittedName>
</protein>
<evidence type="ECO:0000313" key="3">
    <source>
        <dbReference type="Proteomes" id="UP000078550"/>
    </source>
</evidence>
<gene>
    <name evidence="1" type="ORF">POVWA1_003840</name>
    <name evidence="2" type="ORF">POVWA2_003990</name>
</gene>
<reference evidence="2" key="2">
    <citation type="submission" date="2016-05" db="EMBL/GenBank/DDBJ databases">
        <authorList>
            <person name="Lavstsen T."/>
            <person name="Jespersen J.S."/>
        </authorList>
    </citation>
    <scope>NUCLEOTIDE SEQUENCE [LARGE SCALE GENOMIC DNA]</scope>
</reference>
<keyword evidence="4" id="KW-1185">Reference proteome</keyword>